<evidence type="ECO:0000256" key="2">
    <source>
        <dbReference type="ARBA" id="ARBA00023235"/>
    </source>
</evidence>
<dbReference type="InterPro" id="IPR003719">
    <property type="entry name" value="Phenazine_PhzF-like"/>
</dbReference>
<dbReference type="CDD" id="cd02199">
    <property type="entry name" value="YjgF_YER057c_UK114_like_1"/>
    <property type="match status" value="1"/>
</dbReference>
<dbReference type="NCBIfam" id="TIGR00654">
    <property type="entry name" value="PhzF_family"/>
    <property type="match status" value="1"/>
</dbReference>
<comment type="similarity">
    <text evidence="1">Belongs to the PhzF family.</text>
</comment>
<dbReference type="Pfam" id="PF02567">
    <property type="entry name" value="PhzC-PhzF"/>
    <property type="match status" value="1"/>
</dbReference>
<reference evidence="3 4" key="1">
    <citation type="submission" date="2018-12" db="EMBL/GenBank/DDBJ databases">
        <title>The genome of Variovorax gossypii DSM 100435.</title>
        <authorList>
            <person name="Gao J."/>
            <person name="Sun J."/>
        </authorList>
    </citation>
    <scope>NUCLEOTIDE SEQUENCE [LARGE SCALE GENOMIC DNA]</scope>
    <source>
        <strain evidence="3 4">DSM 100435</strain>
    </source>
</reference>
<dbReference type="OrthoDB" id="9788221at2"/>
<dbReference type="EMBL" id="RXOE01000013">
    <property type="protein sequence ID" value="RTQ30570.1"/>
    <property type="molecule type" value="Genomic_DNA"/>
</dbReference>
<dbReference type="InterPro" id="IPR006175">
    <property type="entry name" value="YjgF/YER057c/UK114"/>
</dbReference>
<dbReference type="InterPro" id="IPR035959">
    <property type="entry name" value="RutC-like_sf"/>
</dbReference>
<dbReference type="SUPFAM" id="SSF55298">
    <property type="entry name" value="YjgF-like"/>
    <property type="match status" value="1"/>
</dbReference>
<dbReference type="InterPro" id="IPR013813">
    <property type="entry name" value="Endoribo_LPSP/chorism_mut-like"/>
</dbReference>
<dbReference type="GO" id="GO:0016853">
    <property type="term" value="F:isomerase activity"/>
    <property type="evidence" value="ECO:0007669"/>
    <property type="project" value="UniProtKB-KW"/>
</dbReference>
<dbReference type="SUPFAM" id="SSF54506">
    <property type="entry name" value="Diaminopimelate epimerase-like"/>
    <property type="match status" value="1"/>
</dbReference>
<accession>A0A431TDR4</accession>
<keyword evidence="4" id="KW-1185">Reference proteome</keyword>
<name>A0A431TDR4_9BURK</name>
<proteinExistence type="inferred from homology"/>
<dbReference type="Gene3D" id="3.30.1330.40">
    <property type="entry name" value="RutC-like"/>
    <property type="match status" value="1"/>
</dbReference>
<dbReference type="Pfam" id="PF01042">
    <property type="entry name" value="Ribonuc_L-PSP"/>
    <property type="match status" value="1"/>
</dbReference>
<evidence type="ECO:0000313" key="3">
    <source>
        <dbReference type="EMBL" id="RTQ30570.1"/>
    </source>
</evidence>
<gene>
    <name evidence="3" type="ORF">EJP69_29275</name>
</gene>
<dbReference type="AlphaFoldDB" id="A0A431TDR4"/>
<comment type="caution">
    <text evidence="3">The sequence shown here is derived from an EMBL/GenBank/DDBJ whole genome shotgun (WGS) entry which is preliminary data.</text>
</comment>
<dbReference type="GO" id="GO:0005737">
    <property type="term" value="C:cytoplasm"/>
    <property type="evidence" value="ECO:0007669"/>
    <property type="project" value="TreeGrafter"/>
</dbReference>
<protein>
    <submittedName>
        <fullName evidence="3">PhzF family phenazine biosynthesis isomerase</fullName>
    </submittedName>
</protein>
<keyword evidence="2 3" id="KW-0413">Isomerase</keyword>
<evidence type="ECO:0000256" key="1">
    <source>
        <dbReference type="ARBA" id="ARBA00008270"/>
    </source>
</evidence>
<sequence length="440" mass="46370">MTTTHLPHAHNIRVFVGADPGTGGNPAPVWLDADALSTAQMQEYTRRSGHESVFVLKPETPAHALRMRYFVPNHEMEMCGHATVGALWLLHRRGEWDGSPIAIQTLSGTVTGQRVDGTVRISQPRAVVEEVTQQALVDEIAQCLGIDAARIVGPVLNAATSRVKTLVRLADAQQLHGLRVDFARVESLCERLGSTGLYPYAMSQGEGCAVSARQFPKSSGYPEDAATGIAAAALAWGLRRLGLVGGDALTVTVRQGEAMGSPSAIQVGLPLEAMAQEGCRVGGECCEEPPEDLRLEVLCPPEAARAGPSGTYATFSKAGNLWHSSGVVGRENGEVIAGPLRGPDDVAHGQRAAVAAVAALLRAAREELGSLSRIARVVTLNGYLRTGGDFAEHAKVMDAASALLRQVFPEAPLPARTTVGVVSLPRGGAAEVSLTLEVRD</sequence>
<evidence type="ECO:0000313" key="4">
    <source>
        <dbReference type="Proteomes" id="UP000267418"/>
    </source>
</evidence>
<organism evidence="3 4">
    <name type="scientific">Variovorax gossypii</name>
    <dbReference type="NCBI Taxonomy" id="1679495"/>
    <lineage>
        <taxon>Bacteria</taxon>
        <taxon>Pseudomonadati</taxon>
        <taxon>Pseudomonadota</taxon>
        <taxon>Betaproteobacteria</taxon>
        <taxon>Burkholderiales</taxon>
        <taxon>Comamonadaceae</taxon>
        <taxon>Variovorax</taxon>
    </lineage>
</organism>
<dbReference type="Proteomes" id="UP000267418">
    <property type="component" value="Unassembled WGS sequence"/>
</dbReference>
<dbReference type="RefSeq" id="WP_126473951.1">
    <property type="nucleotide sequence ID" value="NZ_RXOE01000013.1"/>
</dbReference>
<dbReference type="Gene3D" id="3.10.310.10">
    <property type="entry name" value="Diaminopimelate Epimerase, Chain A, domain 1"/>
    <property type="match status" value="2"/>
</dbReference>
<dbReference type="PANTHER" id="PTHR13774:SF39">
    <property type="entry name" value="BIOSYNTHESIS PROTEIN, PUTATIVE-RELATED"/>
    <property type="match status" value="1"/>
</dbReference>
<dbReference type="PANTHER" id="PTHR13774">
    <property type="entry name" value="PHENAZINE BIOSYNTHESIS PROTEIN"/>
    <property type="match status" value="1"/>
</dbReference>